<sequence>MLEALDANGEGGENRLNKTELFTIYYPNLLVLPDRKDQDLIFGDWAKGRQLRDWMRRIPLLKDLPVALAAYFMDDEDMPTARRRGLNMMEYLSGKISERVSHNS</sequence>
<dbReference type="Proteomes" id="UP000054558">
    <property type="component" value="Unassembled WGS sequence"/>
</dbReference>
<dbReference type="EMBL" id="DF237633">
    <property type="protein sequence ID" value="GAQ90779.1"/>
    <property type="molecule type" value="Genomic_DNA"/>
</dbReference>
<organism evidence="1 2">
    <name type="scientific">Klebsormidium nitens</name>
    <name type="common">Green alga</name>
    <name type="synonym">Ulothrix nitens</name>
    <dbReference type="NCBI Taxonomy" id="105231"/>
    <lineage>
        <taxon>Eukaryota</taxon>
        <taxon>Viridiplantae</taxon>
        <taxon>Streptophyta</taxon>
        <taxon>Klebsormidiophyceae</taxon>
        <taxon>Klebsormidiales</taxon>
        <taxon>Klebsormidiaceae</taxon>
        <taxon>Klebsormidium</taxon>
    </lineage>
</organism>
<reference evidence="1 2" key="1">
    <citation type="journal article" date="2014" name="Nat. Commun.">
        <title>Klebsormidium flaccidum genome reveals primary factors for plant terrestrial adaptation.</title>
        <authorList>
            <person name="Hori K."/>
            <person name="Maruyama F."/>
            <person name="Fujisawa T."/>
            <person name="Togashi T."/>
            <person name="Yamamoto N."/>
            <person name="Seo M."/>
            <person name="Sato S."/>
            <person name="Yamada T."/>
            <person name="Mori H."/>
            <person name="Tajima N."/>
            <person name="Moriyama T."/>
            <person name="Ikeuchi M."/>
            <person name="Watanabe M."/>
            <person name="Wada H."/>
            <person name="Kobayashi K."/>
            <person name="Saito M."/>
            <person name="Masuda T."/>
            <person name="Sasaki-Sekimoto Y."/>
            <person name="Mashiguchi K."/>
            <person name="Awai K."/>
            <person name="Shimojima M."/>
            <person name="Masuda S."/>
            <person name="Iwai M."/>
            <person name="Nobusawa T."/>
            <person name="Narise T."/>
            <person name="Kondo S."/>
            <person name="Saito H."/>
            <person name="Sato R."/>
            <person name="Murakawa M."/>
            <person name="Ihara Y."/>
            <person name="Oshima-Yamada Y."/>
            <person name="Ohtaka K."/>
            <person name="Satoh M."/>
            <person name="Sonobe K."/>
            <person name="Ishii M."/>
            <person name="Ohtani R."/>
            <person name="Kanamori-Sato M."/>
            <person name="Honoki R."/>
            <person name="Miyazaki D."/>
            <person name="Mochizuki H."/>
            <person name="Umetsu J."/>
            <person name="Higashi K."/>
            <person name="Shibata D."/>
            <person name="Kamiya Y."/>
            <person name="Sato N."/>
            <person name="Nakamura Y."/>
            <person name="Tabata S."/>
            <person name="Ida S."/>
            <person name="Kurokawa K."/>
            <person name="Ohta H."/>
        </authorList>
    </citation>
    <scope>NUCLEOTIDE SEQUENCE [LARGE SCALE GENOMIC DNA]</scope>
    <source>
        <strain evidence="1 2">NIES-2285</strain>
    </source>
</reference>
<name>A0A1Y1IMU7_KLENI</name>
<evidence type="ECO:0000313" key="1">
    <source>
        <dbReference type="EMBL" id="GAQ90779.1"/>
    </source>
</evidence>
<protein>
    <submittedName>
        <fullName evidence="1">Uncharacterized protein</fullName>
    </submittedName>
</protein>
<dbReference type="AlphaFoldDB" id="A0A1Y1IMU7"/>
<accession>A0A1Y1IMU7</accession>
<proteinExistence type="predicted"/>
<gene>
    <name evidence="1" type="ORF">KFL_006840020</name>
</gene>
<keyword evidence="2" id="KW-1185">Reference proteome</keyword>
<evidence type="ECO:0000313" key="2">
    <source>
        <dbReference type="Proteomes" id="UP000054558"/>
    </source>
</evidence>